<evidence type="ECO:0000313" key="2">
    <source>
        <dbReference type="Proteomes" id="UP000264980"/>
    </source>
</evidence>
<name>A0A345CPM7_9GAMM</name>
<dbReference type="EMBL" id="CP013970">
    <property type="protein sequence ID" value="AXF75394.1"/>
    <property type="molecule type" value="Genomic_DNA"/>
</dbReference>
<protein>
    <submittedName>
        <fullName evidence="1">Uncharacterized protein</fullName>
    </submittedName>
</protein>
<dbReference type="AlphaFoldDB" id="A0A345CPM7"/>
<gene>
    <name evidence="1" type="ORF">AV903_03580</name>
</gene>
<evidence type="ECO:0000313" key="1">
    <source>
        <dbReference type="EMBL" id="AXF75394.1"/>
    </source>
</evidence>
<dbReference type="RefSeq" id="WP_233478720.1">
    <property type="nucleotide sequence ID" value="NZ_CP013970.1"/>
</dbReference>
<reference evidence="1 2" key="1">
    <citation type="submission" date="2016-01" db="EMBL/GenBank/DDBJ databases">
        <authorList>
            <person name="Oliw E.H."/>
        </authorList>
    </citation>
    <scope>NUCLEOTIDE SEQUENCE [LARGE SCALE GENOMIC DNA]</scope>
    <source>
        <strain evidence="1 2">MDcuke</strain>
    </source>
</reference>
<organism evidence="1 2">
    <name type="scientific">Erwinia tracheiphila</name>
    <dbReference type="NCBI Taxonomy" id="65700"/>
    <lineage>
        <taxon>Bacteria</taxon>
        <taxon>Pseudomonadati</taxon>
        <taxon>Pseudomonadota</taxon>
        <taxon>Gammaproteobacteria</taxon>
        <taxon>Enterobacterales</taxon>
        <taxon>Erwiniaceae</taxon>
        <taxon>Erwinia</taxon>
    </lineage>
</organism>
<dbReference type="Proteomes" id="UP000264980">
    <property type="component" value="Chromosome"/>
</dbReference>
<sequence length="84" mass="9408">MISDKSVNRALIEDLAKFSDTQDVIEFLFGTAEGLVADERYAEADTLREAIDSLSAMYTTLTDFAGEIARLNFQVERLKDRVGE</sequence>
<proteinExistence type="predicted"/>
<accession>A0A345CPM7</accession>